<dbReference type="Pfam" id="PF00076">
    <property type="entry name" value="RRM_1"/>
    <property type="match status" value="1"/>
</dbReference>
<dbReference type="CDD" id="cd00590">
    <property type="entry name" value="RRM_SF"/>
    <property type="match status" value="1"/>
</dbReference>
<keyword evidence="6" id="KW-0175">Coiled coil</keyword>
<dbReference type="InterPro" id="IPR019734">
    <property type="entry name" value="TPR_rpt"/>
</dbReference>
<evidence type="ECO:0000256" key="1">
    <source>
        <dbReference type="ARBA" id="ARBA00022737"/>
    </source>
</evidence>
<organism evidence="10 11">
    <name type="scientific">Salmo trutta</name>
    <name type="common">Brown trout</name>
    <dbReference type="NCBI Taxonomy" id="8032"/>
    <lineage>
        <taxon>Eukaryota</taxon>
        <taxon>Metazoa</taxon>
        <taxon>Chordata</taxon>
        <taxon>Craniata</taxon>
        <taxon>Vertebrata</taxon>
        <taxon>Euteleostomi</taxon>
        <taxon>Actinopterygii</taxon>
        <taxon>Neopterygii</taxon>
        <taxon>Teleostei</taxon>
        <taxon>Protacanthopterygii</taxon>
        <taxon>Salmoniformes</taxon>
        <taxon>Salmonidae</taxon>
        <taxon>Salmoninae</taxon>
        <taxon>Salmo</taxon>
    </lineage>
</organism>
<dbReference type="InterPro" id="IPR000571">
    <property type="entry name" value="Znf_CCCH"/>
</dbReference>
<reference evidence="10" key="1">
    <citation type="submission" date="2025-08" db="UniProtKB">
        <authorList>
            <consortium name="Ensembl"/>
        </authorList>
    </citation>
    <scope>IDENTIFICATION</scope>
</reference>
<feature type="compositionally biased region" description="Polar residues" evidence="7">
    <location>
        <begin position="496"/>
        <end position="515"/>
    </location>
</feature>
<evidence type="ECO:0000313" key="10">
    <source>
        <dbReference type="Ensembl" id="ENSSTUP00000002218.1"/>
    </source>
</evidence>
<keyword evidence="3" id="KW-0694">RNA-binding</keyword>
<sequence length="655" mass="73649">MVPVYPRHSPGTVPYRRRPHWSGLPGLQRDILHALLQNPRVQASDPGDIHRMHAVMDFVRVKSHGLNIGYLGLDFVTHEYYSSEDFYDSDYEDHHSRKSYCGFSRNFLSNSSSSYQPTSLRYNQPPKAASKPSPDNPAVSALELLKDNRKSIVKAEKKRIKKIKQKERRLLEKLEKEKQNPVTEVKLDAESKVNEMCNKTSTSTKGALAQGMQDLSITDSGDSSGESSDDEGSDEESIHSNSEELELDMTSSFVSKAADIAKRQLEQKPRPEWKEKKKTSQQKEKPNKEKKDIQKNSPVPNTDDIVKRSTELAVIGNQFASGGHFDMAVKYFTDAIKYNPAEFRLFGNRSFCYEKMQDYEKALADAELALNMSPGWAKGLYRKGRALAGLKRYDEAAQALKEVLQLDSSCADAAQELMRVQITQLMGFGFSREQSSNALIIHGNVEKSLEALSKISGILYNGSYPTASVDYPAKVNSVYSTSTTSVFPSAPKPHQAQHSQNLQNRPKTNTPTRTMPENFPVETKLYPIWVGNLVPSATEAMILERFEGAGKIHSIKLLRSRRCAFINYLDPDCCEIALTFHGMELNGSKILVRYPDRNPTHLGIAKDAQKAQDLPSNSTKECFFWRNLGCDRRPNCPYRHIPEHNGVDKGKTSGQ</sequence>
<evidence type="ECO:0000259" key="8">
    <source>
        <dbReference type="PROSITE" id="PS50102"/>
    </source>
</evidence>
<protein>
    <submittedName>
        <fullName evidence="10">Major facilitator superfamily domain containing 8</fullName>
    </submittedName>
</protein>
<keyword evidence="5" id="KW-0862">Zinc</keyword>
<dbReference type="InterPro" id="IPR035979">
    <property type="entry name" value="RBD_domain_sf"/>
</dbReference>
<dbReference type="InParanoid" id="A0A673VZW2"/>
<dbReference type="SMART" id="SM00028">
    <property type="entry name" value="TPR"/>
    <property type="match status" value="3"/>
</dbReference>
<dbReference type="Gene3D" id="1.25.40.10">
    <property type="entry name" value="Tetratricopeptide repeat domain"/>
    <property type="match status" value="1"/>
</dbReference>
<evidence type="ECO:0000256" key="4">
    <source>
        <dbReference type="PROSITE-ProRule" id="PRU00339"/>
    </source>
</evidence>
<keyword evidence="2 4" id="KW-0802">TPR repeat</keyword>
<dbReference type="SMART" id="SM00360">
    <property type="entry name" value="RRM"/>
    <property type="match status" value="1"/>
</dbReference>
<keyword evidence="5" id="KW-0479">Metal-binding</keyword>
<feature type="region of interest" description="Disordered" evidence="7">
    <location>
        <begin position="264"/>
        <end position="305"/>
    </location>
</feature>
<dbReference type="Pfam" id="PF13181">
    <property type="entry name" value="TPR_8"/>
    <property type="match status" value="1"/>
</dbReference>
<feature type="region of interest" description="Disordered" evidence="7">
    <location>
        <begin position="486"/>
        <end position="517"/>
    </location>
</feature>
<evidence type="ECO:0000256" key="6">
    <source>
        <dbReference type="SAM" id="Coils"/>
    </source>
</evidence>
<dbReference type="PROSITE" id="PS50005">
    <property type="entry name" value="TPR"/>
    <property type="match status" value="2"/>
</dbReference>
<reference evidence="10" key="2">
    <citation type="submission" date="2025-09" db="UniProtKB">
        <authorList>
            <consortium name="Ensembl"/>
        </authorList>
    </citation>
    <scope>IDENTIFICATION</scope>
</reference>
<keyword evidence="11" id="KW-1185">Reference proteome</keyword>
<name>A0A673VZW2_SALTR</name>
<feature type="region of interest" description="Disordered" evidence="7">
    <location>
        <begin position="114"/>
        <end position="138"/>
    </location>
</feature>
<dbReference type="Proteomes" id="UP000472277">
    <property type="component" value="Chromosome 8"/>
</dbReference>
<dbReference type="GO" id="GO:0008270">
    <property type="term" value="F:zinc ion binding"/>
    <property type="evidence" value="ECO:0007669"/>
    <property type="project" value="UniProtKB-KW"/>
</dbReference>
<dbReference type="GeneTree" id="ENSGT00940000161036"/>
<evidence type="ECO:0000313" key="11">
    <source>
        <dbReference type="Proteomes" id="UP000472277"/>
    </source>
</evidence>
<proteinExistence type="predicted"/>
<feature type="domain" description="RRM" evidence="8">
    <location>
        <begin position="526"/>
        <end position="597"/>
    </location>
</feature>
<dbReference type="Ensembl" id="ENSSTUT00000002371.1">
    <property type="protein sequence ID" value="ENSSTUP00000002218.1"/>
    <property type="gene ID" value="ENSSTUG00000001107.1"/>
</dbReference>
<evidence type="ECO:0000256" key="3">
    <source>
        <dbReference type="PROSITE-ProRule" id="PRU00176"/>
    </source>
</evidence>
<feature type="repeat" description="TPR" evidence="4">
    <location>
        <begin position="309"/>
        <end position="342"/>
    </location>
</feature>
<evidence type="ECO:0000256" key="2">
    <source>
        <dbReference type="ARBA" id="ARBA00022803"/>
    </source>
</evidence>
<dbReference type="GO" id="GO:0003723">
    <property type="term" value="F:RNA binding"/>
    <property type="evidence" value="ECO:0007669"/>
    <property type="project" value="UniProtKB-UniRule"/>
</dbReference>
<feature type="domain" description="C3H1-type" evidence="9">
    <location>
        <begin position="616"/>
        <end position="643"/>
    </location>
</feature>
<dbReference type="SUPFAM" id="SSF48452">
    <property type="entry name" value="TPR-like"/>
    <property type="match status" value="1"/>
</dbReference>
<keyword evidence="1" id="KW-0677">Repeat</keyword>
<feature type="zinc finger region" description="C3H1-type" evidence="5">
    <location>
        <begin position="616"/>
        <end position="643"/>
    </location>
</feature>
<feature type="repeat" description="TPR" evidence="4">
    <location>
        <begin position="377"/>
        <end position="410"/>
    </location>
</feature>
<feature type="region of interest" description="Disordered" evidence="7">
    <location>
        <begin position="201"/>
        <end position="246"/>
    </location>
</feature>
<dbReference type="PROSITE" id="PS50103">
    <property type="entry name" value="ZF_C3H1"/>
    <property type="match status" value="1"/>
</dbReference>
<dbReference type="InterPro" id="IPR012677">
    <property type="entry name" value="Nucleotide-bd_a/b_plait_sf"/>
</dbReference>
<keyword evidence="5" id="KW-0863">Zinc-finger</keyword>
<dbReference type="InterPro" id="IPR011990">
    <property type="entry name" value="TPR-like_helical_dom_sf"/>
</dbReference>
<feature type="coiled-coil region" evidence="6">
    <location>
        <begin position="153"/>
        <end position="180"/>
    </location>
</feature>
<evidence type="ECO:0000256" key="5">
    <source>
        <dbReference type="PROSITE-ProRule" id="PRU00723"/>
    </source>
</evidence>
<feature type="compositionally biased region" description="Basic and acidic residues" evidence="7">
    <location>
        <begin position="281"/>
        <end position="294"/>
    </location>
</feature>
<dbReference type="InterPro" id="IPR000504">
    <property type="entry name" value="RRM_dom"/>
</dbReference>
<gene>
    <name evidence="10" type="primary">LOC115198064</name>
</gene>
<evidence type="ECO:0000259" key="9">
    <source>
        <dbReference type="PROSITE" id="PS50103"/>
    </source>
</evidence>
<dbReference type="InterPro" id="IPR013105">
    <property type="entry name" value="TPR_2"/>
</dbReference>
<dbReference type="SUPFAM" id="SSF54928">
    <property type="entry name" value="RNA-binding domain, RBD"/>
    <property type="match status" value="1"/>
</dbReference>
<accession>A0A673VZW2</accession>
<dbReference type="PROSITE" id="PS50102">
    <property type="entry name" value="RRM"/>
    <property type="match status" value="1"/>
</dbReference>
<feature type="compositionally biased region" description="Basic and acidic residues" evidence="7">
    <location>
        <begin position="264"/>
        <end position="275"/>
    </location>
</feature>
<dbReference type="CDD" id="cd14270">
    <property type="entry name" value="UBA"/>
    <property type="match status" value="1"/>
</dbReference>
<dbReference type="PANTHER" id="PTHR47678:SF1">
    <property type="entry name" value="TETRATRICOPEPTIDE REPEAT PROTEIN 31"/>
    <property type="match status" value="1"/>
</dbReference>
<dbReference type="Gene3D" id="3.30.70.330">
    <property type="match status" value="1"/>
</dbReference>
<evidence type="ECO:0000256" key="7">
    <source>
        <dbReference type="SAM" id="MobiDB-lite"/>
    </source>
</evidence>
<dbReference type="PANTHER" id="PTHR47678">
    <property type="entry name" value="TETRATRICOPEPTIDE REPEAT PROTEIN 31"/>
    <property type="match status" value="1"/>
</dbReference>
<dbReference type="AlphaFoldDB" id="A0A673VZW2"/>
<dbReference type="Pfam" id="PF07719">
    <property type="entry name" value="TPR_2"/>
    <property type="match status" value="1"/>
</dbReference>